<feature type="transmembrane region" description="Helical" evidence="1">
    <location>
        <begin position="16"/>
        <end position="37"/>
    </location>
</feature>
<gene>
    <name evidence="2" type="ORF">FPHYL_8828</name>
</gene>
<evidence type="ECO:0000256" key="1">
    <source>
        <dbReference type="SAM" id="Phobius"/>
    </source>
</evidence>
<evidence type="ECO:0000313" key="3">
    <source>
        <dbReference type="Proteomes" id="UP000582016"/>
    </source>
</evidence>
<accession>A0A8H5N4B9</accession>
<comment type="caution">
    <text evidence="2">The sequence shown here is derived from an EMBL/GenBank/DDBJ whole genome shotgun (WGS) entry which is preliminary data.</text>
</comment>
<dbReference type="AlphaFoldDB" id="A0A8H5N4B9"/>
<reference evidence="2 3" key="1">
    <citation type="submission" date="2020-05" db="EMBL/GenBank/DDBJ databases">
        <title>Identification and distribution of gene clusters putatively required for synthesis of sphingolipid metabolism inhibitors in phylogenetically diverse species of the filamentous fungus Fusarium.</title>
        <authorList>
            <person name="Kim H.-S."/>
            <person name="Busman M."/>
            <person name="Brown D.W."/>
            <person name="Divon H."/>
            <person name="Uhlig S."/>
            <person name="Proctor R.H."/>
        </authorList>
    </citation>
    <scope>NUCLEOTIDE SEQUENCE [LARGE SCALE GENOMIC DNA]</scope>
    <source>
        <strain evidence="2 3">NRRL 13617</strain>
    </source>
</reference>
<feature type="transmembrane region" description="Helical" evidence="1">
    <location>
        <begin position="57"/>
        <end position="75"/>
    </location>
</feature>
<feature type="transmembrane region" description="Helical" evidence="1">
    <location>
        <begin position="113"/>
        <end position="132"/>
    </location>
</feature>
<keyword evidence="1" id="KW-1133">Transmembrane helix</keyword>
<proteinExistence type="predicted"/>
<evidence type="ECO:0000313" key="2">
    <source>
        <dbReference type="EMBL" id="KAF5553101.1"/>
    </source>
</evidence>
<sequence length="133" mass="14545">MSEYGSSQFLSRGLKIFAIFSMFTGTVDLITGHKFVIPESERALLPTPTLAFVDNQLRFLGAIWGGYGTILWWASSNLQARKVPLSLLGTTMMFIAGIGRLTSGLSLGWTPSWLKIAAAAELIVPPLIYLFGF</sequence>
<name>A0A8H5N4B9_9HYPO</name>
<evidence type="ECO:0008006" key="4">
    <source>
        <dbReference type="Google" id="ProtNLM"/>
    </source>
</evidence>
<feature type="transmembrane region" description="Helical" evidence="1">
    <location>
        <begin position="87"/>
        <end position="107"/>
    </location>
</feature>
<dbReference type="Proteomes" id="UP000582016">
    <property type="component" value="Unassembled WGS sequence"/>
</dbReference>
<dbReference type="EMBL" id="JAAOAQ010000345">
    <property type="protein sequence ID" value="KAF5553101.1"/>
    <property type="molecule type" value="Genomic_DNA"/>
</dbReference>
<keyword evidence="1" id="KW-0812">Transmembrane</keyword>
<protein>
    <recommendedName>
        <fullName evidence="4">DUF4345 domain-containing protein</fullName>
    </recommendedName>
</protein>
<keyword evidence="1" id="KW-0472">Membrane</keyword>
<dbReference type="InterPro" id="IPR025597">
    <property type="entry name" value="DUF4345"/>
</dbReference>
<organism evidence="2 3">
    <name type="scientific">Fusarium phyllophilum</name>
    <dbReference type="NCBI Taxonomy" id="47803"/>
    <lineage>
        <taxon>Eukaryota</taxon>
        <taxon>Fungi</taxon>
        <taxon>Dikarya</taxon>
        <taxon>Ascomycota</taxon>
        <taxon>Pezizomycotina</taxon>
        <taxon>Sordariomycetes</taxon>
        <taxon>Hypocreomycetidae</taxon>
        <taxon>Hypocreales</taxon>
        <taxon>Nectriaceae</taxon>
        <taxon>Fusarium</taxon>
        <taxon>Fusarium fujikuroi species complex</taxon>
    </lineage>
</organism>
<dbReference type="OrthoDB" id="5141409at2759"/>
<dbReference type="Pfam" id="PF14248">
    <property type="entry name" value="DUF4345"/>
    <property type="match status" value="1"/>
</dbReference>
<keyword evidence="3" id="KW-1185">Reference proteome</keyword>